<accession>A0AAJ6BHV5</accession>
<evidence type="ECO:0000256" key="6">
    <source>
        <dbReference type="ARBA" id="ARBA00023136"/>
    </source>
</evidence>
<evidence type="ECO:0000313" key="11">
    <source>
        <dbReference type="Proteomes" id="UP001220610"/>
    </source>
</evidence>
<keyword evidence="2 8" id="KW-0812">Transmembrane</keyword>
<feature type="transmembrane region" description="Helical" evidence="8">
    <location>
        <begin position="6"/>
        <end position="27"/>
    </location>
</feature>
<proteinExistence type="predicted"/>
<dbReference type="GO" id="GO:0008610">
    <property type="term" value="P:lipid biosynthetic process"/>
    <property type="evidence" value="ECO:0007669"/>
    <property type="project" value="InterPro"/>
</dbReference>
<feature type="compositionally biased region" description="Polar residues" evidence="7">
    <location>
        <begin position="303"/>
        <end position="313"/>
    </location>
</feature>
<dbReference type="GO" id="GO:0005506">
    <property type="term" value="F:iron ion binding"/>
    <property type="evidence" value="ECO:0007669"/>
    <property type="project" value="InterPro"/>
</dbReference>
<dbReference type="PANTHER" id="PTHR21624">
    <property type="entry name" value="STEROL DESATURASE-RELATED PROTEIN"/>
    <property type="match status" value="1"/>
</dbReference>
<evidence type="ECO:0000256" key="7">
    <source>
        <dbReference type="SAM" id="MobiDB-lite"/>
    </source>
</evidence>
<dbReference type="Proteomes" id="UP001220610">
    <property type="component" value="Chromosome"/>
</dbReference>
<feature type="domain" description="Fatty acid hydroxylase" evidence="9">
    <location>
        <begin position="84"/>
        <end position="217"/>
    </location>
</feature>
<comment type="subcellular location">
    <subcellularLocation>
        <location evidence="1">Endomembrane system</location>
        <topology evidence="1">Multi-pass membrane protein</topology>
    </subcellularLocation>
</comment>
<evidence type="ECO:0000256" key="2">
    <source>
        <dbReference type="ARBA" id="ARBA00022692"/>
    </source>
</evidence>
<evidence type="ECO:0000256" key="5">
    <source>
        <dbReference type="ARBA" id="ARBA00023098"/>
    </source>
</evidence>
<reference evidence="10" key="1">
    <citation type="submission" date="2023-03" db="EMBL/GenBank/DDBJ databases">
        <title>Andean soil-derived lignocellulolytic bacterial consortium as a source of novel taxa and putative plastic-active enzymes.</title>
        <authorList>
            <person name="Diaz-Garcia L."/>
            <person name="Chuvochina M."/>
            <person name="Feuerriegel G."/>
            <person name="Bunk B."/>
            <person name="Sproer C."/>
            <person name="Streit W.R."/>
            <person name="Rodriguez L.M."/>
            <person name="Overmann J."/>
            <person name="Jimenez D.J."/>
        </authorList>
    </citation>
    <scope>NUCLEOTIDE SEQUENCE</scope>
    <source>
        <strain evidence="10">MAG 7</strain>
    </source>
</reference>
<feature type="region of interest" description="Disordered" evidence="7">
    <location>
        <begin position="280"/>
        <end position="313"/>
    </location>
</feature>
<dbReference type="GO" id="GO:0012505">
    <property type="term" value="C:endomembrane system"/>
    <property type="evidence" value="ECO:0007669"/>
    <property type="project" value="UniProtKB-SubCell"/>
</dbReference>
<dbReference type="PANTHER" id="PTHR21624:SF1">
    <property type="entry name" value="ALKYLGLYCEROL MONOOXYGENASE"/>
    <property type="match status" value="1"/>
</dbReference>
<evidence type="ECO:0000256" key="3">
    <source>
        <dbReference type="ARBA" id="ARBA00022989"/>
    </source>
</evidence>
<dbReference type="AlphaFoldDB" id="A0AAJ6BHV5"/>
<organism evidence="10 11">
    <name type="scientific">Candidatus Pseudobacter hemicellulosilyticus</name>
    <dbReference type="NCBI Taxonomy" id="3121375"/>
    <lineage>
        <taxon>Bacteria</taxon>
        <taxon>Pseudomonadati</taxon>
        <taxon>Bacteroidota</taxon>
        <taxon>Chitinophagia</taxon>
        <taxon>Chitinophagales</taxon>
        <taxon>Chitinophagaceae</taxon>
        <taxon>Pseudobacter</taxon>
    </lineage>
</organism>
<name>A0AAJ6BHV5_9BACT</name>
<evidence type="ECO:0000256" key="4">
    <source>
        <dbReference type="ARBA" id="ARBA00023002"/>
    </source>
</evidence>
<keyword evidence="3 8" id="KW-1133">Transmembrane helix</keyword>
<dbReference type="Pfam" id="PF04116">
    <property type="entry name" value="FA_hydroxylase"/>
    <property type="match status" value="1"/>
</dbReference>
<evidence type="ECO:0000313" key="10">
    <source>
        <dbReference type="EMBL" id="WEK38105.1"/>
    </source>
</evidence>
<evidence type="ECO:0000256" key="1">
    <source>
        <dbReference type="ARBA" id="ARBA00004127"/>
    </source>
</evidence>
<dbReference type="GO" id="GO:0006643">
    <property type="term" value="P:membrane lipid metabolic process"/>
    <property type="evidence" value="ECO:0007669"/>
    <property type="project" value="TreeGrafter"/>
</dbReference>
<dbReference type="InterPro" id="IPR051689">
    <property type="entry name" value="Sterol_desaturase/TMEM195"/>
</dbReference>
<feature type="transmembrane region" description="Helical" evidence="8">
    <location>
        <begin position="56"/>
        <end position="75"/>
    </location>
</feature>
<dbReference type="GO" id="GO:0050479">
    <property type="term" value="F:glyceryl-ether monooxygenase activity"/>
    <property type="evidence" value="ECO:0007669"/>
    <property type="project" value="TreeGrafter"/>
</dbReference>
<keyword evidence="6 8" id="KW-0472">Membrane</keyword>
<feature type="transmembrane region" description="Helical" evidence="8">
    <location>
        <begin position="81"/>
        <end position="98"/>
    </location>
</feature>
<dbReference type="InterPro" id="IPR006694">
    <property type="entry name" value="Fatty_acid_hydroxylase"/>
</dbReference>
<feature type="transmembrane region" description="Helical" evidence="8">
    <location>
        <begin position="138"/>
        <end position="167"/>
    </location>
</feature>
<evidence type="ECO:0000259" key="9">
    <source>
        <dbReference type="Pfam" id="PF04116"/>
    </source>
</evidence>
<dbReference type="EMBL" id="CP119311">
    <property type="protein sequence ID" value="WEK38105.1"/>
    <property type="molecule type" value="Genomic_DNA"/>
</dbReference>
<sequence>MGTLQEQLIVLISTPLYAIVIGLEILLSNIHHSRSYTWRDTFHNFSLSLLSGGTDLLMKGVSLAVLAACFTHRFFTLPIHWWYWLVLLLLVDGMHYWLHRLGHQCRFFWAVHVNHHSSEHFNFTTGFRAAVFEPLYRFLIFIPIALLGFRPLDILLVFALGEIWAILTHTEKVGKLGWLEYILVTPSHHRVHHASNTRYLDRNMGSVFIIWDKLFGTFQRELPATQYEPIRYGLTSQPEKFSVPGLIFHEWKGIWKDLGRRELGWKQKLGYLFGPPGWSHDGSRHTSNQLRASAKEQAGTAGNPDSSSLVRPQ</sequence>
<dbReference type="GO" id="GO:0016020">
    <property type="term" value="C:membrane"/>
    <property type="evidence" value="ECO:0007669"/>
    <property type="project" value="GOC"/>
</dbReference>
<gene>
    <name evidence="10" type="ORF">P0Y53_11410</name>
</gene>
<protein>
    <submittedName>
        <fullName evidence="10">Sterol desaturase family protein</fullName>
    </submittedName>
</protein>
<keyword evidence="5" id="KW-0443">Lipid metabolism</keyword>
<keyword evidence="4" id="KW-0560">Oxidoreductase</keyword>
<evidence type="ECO:0000256" key="8">
    <source>
        <dbReference type="SAM" id="Phobius"/>
    </source>
</evidence>